<evidence type="ECO:0000313" key="6">
    <source>
        <dbReference type="Proteomes" id="UP001185331"/>
    </source>
</evidence>
<dbReference type="RefSeq" id="WP_309854512.1">
    <property type="nucleotide sequence ID" value="NZ_JAVDQJ010000005.1"/>
</dbReference>
<feature type="signal peptide" evidence="3">
    <location>
        <begin position="1"/>
        <end position="33"/>
    </location>
</feature>
<dbReference type="Proteomes" id="UP001185331">
    <property type="component" value="Unassembled WGS sequence"/>
</dbReference>
<keyword evidence="3" id="KW-0732">Signal</keyword>
<dbReference type="GO" id="GO:0046872">
    <property type="term" value="F:metal ion binding"/>
    <property type="evidence" value="ECO:0007669"/>
    <property type="project" value="UniProtKB-KW"/>
</dbReference>
<dbReference type="Gene3D" id="3.60.21.10">
    <property type="match status" value="1"/>
</dbReference>
<dbReference type="GO" id="GO:0008758">
    <property type="term" value="F:UDP-2,3-diacylglucosamine hydrolase activity"/>
    <property type="evidence" value="ECO:0007669"/>
    <property type="project" value="TreeGrafter"/>
</dbReference>
<comment type="caution">
    <text evidence="5">The sequence shown here is derived from an EMBL/GenBank/DDBJ whole genome shotgun (WGS) entry which is preliminary data.</text>
</comment>
<dbReference type="GO" id="GO:0016020">
    <property type="term" value="C:membrane"/>
    <property type="evidence" value="ECO:0007669"/>
    <property type="project" value="GOC"/>
</dbReference>
<feature type="domain" description="Calcineurin-like phosphoesterase" evidence="4">
    <location>
        <begin position="58"/>
        <end position="230"/>
    </location>
</feature>
<dbReference type="GO" id="GO:0009245">
    <property type="term" value="P:lipid A biosynthetic process"/>
    <property type="evidence" value="ECO:0007669"/>
    <property type="project" value="TreeGrafter"/>
</dbReference>
<evidence type="ECO:0000259" key="4">
    <source>
        <dbReference type="Pfam" id="PF00149"/>
    </source>
</evidence>
<proteinExistence type="predicted"/>
<dbReference type="InterPro" id="IPR004843">
    <property type="entry name" value="Calcineurin-like_PHP"/>
</dbReference>
<dbReference type="InterPro" id="IPR029052">
    <property type="entry name" value="Metallo-depent_PP-like"/>
</dbReference>
<dbReference type="AlphaFoldDB" id="A0AAE3XBZ3"/>
<evidence type="ECO:0000313" key="5">
    <source>
        <dbReference type="EMBL" id="MDR6218236.1"/>
    </source>
</evidence>
<accession>A0AAE3XBZ3</accession>
<feature type="chain" id="PRO_5042161207" evidence="3">
    <location>
        <begin position="34"/>
        <end position="293"/>
    </location>
</feature>
<organism evidence="5 6">
    <name type="scientific">Deinococcus soli</name>
    <name type="common">ex Cha et al. 2016</name>
    <dbReference type="NCBI Taxonomy" id="1309411"/>
    <lineage>
        <taxon>Bacteria</taxon>
        <taxon>Thermotogati</taxon>
        <taxon>Deinococcota</taxon>
        <taxon>Deinococci</taxon>
        <taxon>Deinococcales</taxon>
        <taxon>Deinococcaceae</taxon>
        <taxon>Deinococcus</taxon>
    </lineage>
</organism>
<dbReference type="InterPro" id="IPR051158">
    <property type="entry name" value="Metallophosphoesterase_sf"/>
</dbReference>
<dbReference type="Pfam" id="PF00149">
    <property type="entry name" value="Metallophos"/>
    <property type="match status" value="1"/>
</dbReference>
<reference evidence="5" key="1">
    <citation type="submission" date="2023-07" db="EMBL/GenBank/DDBJ databases">
        <title>Sorghum-associated microbial communities from plants grown in Nebraska, USA.</title>
        <authorList>
            <person name="Schachtman D."/>
        </authorList>
    </citation>
    <scope>NUCLEOTIDE SEQUENCE</scope>
    <source>
        <strain evidence="5">BE330</strain>
    </source>
</reference>
<protein>
    <submittedName>
        <fullName evidence="5">MPP superfamily phosphohydrolase</fullName>
    </submittedName>
</protein>
<keyword evidence="1" id="KW-0479">Metal-binding</keyword>
<dbReference type="CDD" id="cd07385">
    <property type="entry name" value="MPP_YkuE_C"/>
    <property type="match status" value="1"/>
</dbReference>
<evidence type="ECO:0000256" key="1">
    <source>
        <dbReference type="ARBA" id="ARBA00022723"/>
    </source>
</evidence>
<dbReference type="SUPFAM" id="SSF56300">
    <property type="entry name" value="Metallo-dependent phosphatases"/>
    <property type="match status" value="1"/>
</dbReference>
<dbReference type="PANTHER" id="PTHR31302:SF31">
    <property type="entry name" value="PHOSPHODIESTERASE YAEI"/>
    <property type="match status" value="1"/>
</dbReference>
<name>A0AAE3XBZ3_9DEIO</name>
<dbReference type="PANTHER" id="PTHR31302">
    <property type="entry name" value="TRANSMEMBRANE PROTEIN WITH METALLOPHOSPHOESTERASE DOMAIN-RELATED"/>
    <property type="match status" value="1"/>
</dbReference>
<keyword evidence="2" id="KW-0378">Hydrolase</keyword>
<dbReference type="PROSITE" id="PS51318">
    <property type="entry name" value="TAT"/>
    <property type="match status" value="1"/>
</dbReference>
<evidence type="ECO:0000256" key="2">
    <source>
        <dbReference type="ARBA" id="ARBA00022801"/>
    </source>
</evidence>
<gene>
    <name evidence="5" type="ORF">J2Y00_001799</name>
</gene>
<sequence length="293" mass="32099">MTDDHDPCGGTRMITRRAILLSLLGAAAATAAASPVAEAYTFNVTHHTRELPGLTRPLRVTQLSDLHYGPFVRARSVRTWVNAAQRTHADVILITGDFVDHRLDTTARDLITELRALHAPLGVYGVWGNHDYEYFGANDSPYRHWTARRLAFHDALADAGIQMLRNRGAPLRDDVYLAGVDDYRCGAPDLTRALRDAPGSGATLLMSHNPDFLPLVPEQVQFTFSGHTHGGQIRLPLIGALSTSSQYGQRFASGFIQDRTPGFVSRGLGVSHLPLRVNCPPELAVLDLHPLTT</sequence>
<dbReference type="EMBL" id="JAVDQK010000004">
    <property type="protein sequence ID" value="MDR6218236.1"/>
    <property type="molecule type" value="Genomic_DNA"/>
</dbReference>
<dbReference type="InterPro" id="IPR006311">
    <property type="entry name" value="TAT_signal"/>
</dbReference>
<evidence type="ECO:0000256" key="3">
    <source>
        <dbReference type="SAM" id="SignalP"/>
    </source>
</evidence>